<evidence type="ECO:0000313" key="6">
    <source>
        <dbReference type="Proteomes" id="UP000783742"/>
    </source>
</evidence>
<keyword evidence="6" id="KW-1185">Reference proteome</keyword>
<dbReference type="PANTHER" id="PTHR35805:SF1">
    <property type="entry name" value="ASPARTATE CARBAMOYLTRANSFERASE REGULATORY CHAIN"/>
    <property type="match status" value="1"/>
</dbReference>
<dbReference type="EMBL" id="JAHLQO010000005">
    <property type="protein sequence ID" value="MBU5669719.1"/>
    <property type="molecule type" value="Genomic_DNA"/>
</dbReference>
<dbReference type="RefSeq" id="WP_216549560.1">
    <property type="nucleotide sequence ID" value="NZ_JAHLQO010000005.1"/>
</dbReference>
<sequence length="143" mass="16538">MINVSKIKKGIVLDHIEAGKAHILYRALKLDEVTDTVVIMQNISSTSMGKKDLIKIETDYDLDFTVLGLIAPYTTVNFIEEGERVKKIRMEMPEVVEGVLHCKNPRCITNSEREIPSHKFYLYDKDKKEYRCEYCDNLTTYGE</sequence>
<proteinExistence type="predicted"/>
<dbReference type="Pfam" id="PF02748">
    <property type="entry name" value="PyrI_C"/>
    <property type="match status" value="1"/>
</dbReference>
<protein>
    <submittedName>
        <fullName evidence="5">Aspartate carbamoyltransferase regulatory subunit</fullName>
    </submittedName>
</protein>
<evidence type="ECO:0000313" key="5">
    <source>
        <dbReference type="EMBL" id="MBU5669719.1"/>
    </source>
</evidence>
<reference evidence="5 6" key="1">
    <citation type="submission" date="2021-06" db="EMBL/GenBank/DDBJ databases">
        <authorList>
            <person name="Sun Q."/>
            <person name="Li D."/>
        </authorList>
    </citation>
    <scope>NUCLEOTIDE SEQUENCE [LARGE SCALE GENOMIC DNA]</scope>
    <source>
        <strain evidence="5 6">MSJ-1</strain>
    </source>
</reference>
<evidence type="ECO:0000256" key="1">
    <source>
        <dbReference type="ARBA" id="ARBA00022723"/>
    </source>
</evidence>
<evidence type="ECO:0000259" key="3">
    <source>
        <dbReference type="Pfam" id="PF01948"/>
    </source>
</evidence>
<dbReference type="InterPro" id="IPR020542">
    <property type="entry name" value="Asp_carbamoyltrfase_reg_C"/>
</dbReference>
<feature type="domain" description="Aspartate carbamoyltransferase regulatory subunit N-terminal" evidence="3">
    <location>
        <begin position="3"/>
        <end position="90"/>
    </location>
</feature>
<feature type="domain" description="Aspartate carbamoyltransferase regulatory subunit C-terminal" evidence="4">
    <location>
        <begin position="96"/>
        <end position="140"/>
    </location>
</feature>
<accession>A0ABS6FHU1</accession>
<dbReference type="PANTHER" id="PTHR35805">
    <property type="entry name" value="ASPARTATE CARBAMOYLTRANSFERASE REGULATORY CHAIN"/>
    <property type="match status" value="1"/>
</dbReference>
<keyword evidence="1" id="KW-0479">Metal-binding</keyword>
<comment type="caution">
    <text evidence="5">The sequence shown here is derived from an EMBL/GenBank/DDBJ whole genome shotgun (WGS) entry which is preliminary data.</text>
</comment>
<dbReference type="InterPro" id="IPR020545">
    <property type="entry name" value="Asp_carbamoyltransf_reg_N"/>
</dbReference>
<dbReference type="InterPro" id="IPR002801">
    <property type="entry name" value="Asp_carbamoylTrfase_reg"/>
</dbReference>
<evidence type="ECO:0000256" key="2">
    <source>
        <dbReference type="ARBA" id="ARBA00022833"/>
    </source>
</evidence>
<evidence type="ECO:0000259" key="4">
    <source>
        <dbReference type="Pfam" id="PF02748"/>
    </source>
</evidence>
<dbReference type="Pfam" id="PF01948">
    <property type="entry name" value="PyrI"/>
    <property type="match status" value="1"/>
</dbReference>
<gene>
    <name evidence="5" type="ORF">KQI68_07715</name>
</gene>
<organism evidence="5 6">
    <name type="scientific">Peptoniphilus ovalis</name>
    <dbReference type="NCBI Taxonomy" id="2841503"/>
    <lineage>
        <taxon>Bacteria</taxon>
        <taxon>Bacillati</taxon>
        <taxon>Bacillota</taxon>
        <taxon>Tissierellia</taxon>
        <taxon>Tissierellales</taxon>
        <taxon>Peptoniphilaceae</taxon>
        <taxon>Peptoniphilus</taxon>
    </lineage>
</organism>
<dbReference type="NCBIfam" id="NF002063">
    <property type="entry name" value="PRK00893.1-3"/>
    <property type="match status" value="1"/>
</dbReference>
<name>A0ABS6FHU1_9FIRM</name>
<dbReference type="Proteomes" id="UP000783742">
    <property type="component" value="Unassembled WGS sequence"/>
</dbReference>
<keyword evidence="2" id="KW-0862">Zinc</keyword>